<dbReference type="PANTHER" id="PTHR32226:SF2">
    <property type="entry name" value="TELO2-INTERACTING PROTEIN 2"/>
    <property type="match status" value="1"/>
</dbReference>
<accession>A0ABR4EJ34</accession>
<dbReference type="InterPro" id="IPR016024">
    <property type="entry name" value="ARM-type_fold"/>
</dbReference>
<dbReference type="EMBL" id="JBAWTH010000049">
    <property type="protein sequence ID" value="KAL2282444.1"/>
    <property type="molecule type" value="Genomic_DNA"/>
</dbReference>
<feature type="compositionally biased region" description="Basic and acidic residues" evidence="2">
    <location>
        <begin position="212"/>
        <end position="228"/>
    </location>
</feature>
<dbReference type="PANTHER" id="PTHR32226">
    <property type="entry name" value="TELO2-INTERACTING PROTEIN 2"/>
    <property type="match status" value="1"/>
</dbReference>
<evidence type="ECO:0000256" key="2">
    <source>
        <dbReference type="SAM" id="MobiDB-lite"/>
    </source>
</evidence>
<name>A0ABR4EJ34_9PEZI</name>
<sequence>MSALASAIAAIDSLHTIPPLTADDEWRSLGASLPGHLTLTRIAEEIPALKQTDARAGLVAVLAWLKHKPSTPRQPDDGASAQQLCDYVGRIIPPCPDAEAGQVSDDDSPEYEQVAHRSREIAPYGLGILRVLDNDYSTKFSLDTLLTVISFTNPAVTDPWTTHEACHLARDLLSQQLLHHFNQSDLIETILKDYLRPAFSKSRPKAVTASGRKAELPEEHDPHRGLADDTKDVKPWKYEDHRAIAVFHWVVLTTDSDLLSKQWPLFIPVLLALLDEATTRIRRRGLLILVAFLEKFPANILRDTGLASVFEDAVSPTLHFLPSITPEEDSVILLEAAYTALLSLARRIEPKAGQAEAHSSSPKAKLLDKILRDGVFSAYFHVKDHVRIVEMLLTQAAKIVDEMQIHAVKHLKDLIPMHSEVLSNPFAALAPSTLSAAIAGLQAIIANCWPRLSTPAYQDELIKALVVCYLTVHDEQDQLGARFGAIDAELVKTASMLTVAARGAGGECVQDLADKAALLVSKEPLLVGLFK</sequence>
<dbReference type="Pfam" id="PF10521">
    <property type="entry name" value="Tti2"/>
    <property type="match status" value="1"/>
</dbReference>
<dbReference type="Proteomes" id="UP001600888">
    <property type="component" value="Unassembled WGS sequence"/>
</dbReference>
<evidence type="ECO:0000313" key="3">
    <source>
        <dbReference type="EMBL" id="KAL2282444.1"/>
    </source>
</evidence>
<evidence type="ECO:0000256" key="1">
    <source>
        <dbReference type="ARBA" id="ARBA00034736"/>
    </source>
</evidence>
<reference evidence="3 4" key="1">
    <citation type="submission" date="2024-03" db="EMBL/GenBank/DDBJ databases">
        <title>A high-quality draft genome sequence of Diaporthe vaccinii, a causative agent of upright dieback and viscid rot disease in cranberry plants.</title>
        <authorList>
            <person name="Sarrasin M."/>
            <person name="Lang B.F."/>
            <person name="Burger G."/>
        </authorList>
    </citation>
    <scope>NUCLEOTIDE SEQUENCE [LARGE SCALE GENOMIC DNA]</scope>
    <source>
        <strain evidence="3 4">IS7</strain>
    </source>
</reference>
<evidence type="ECO:0000313" key="4">
    <source>
        <dbReference type="Proteomes" id="UP001600888"/>
    </source>
</evidence>
<proteinExistence type="inferred from homology"/>
<dbReference type="SUPFAM" id="SSF48371">
    <property type="entry name" value="ARM repeat"/>
    <property type="match status" value="1"/>
</dbReference>
<comment type="similarity">
    <text evidence="1">Belongs to the TTI2 family.</text>
</comment>
<organism evidence="3 4">
    <name type="scientific">Diaporthe vaccinii</name>
    <dbReference type="NCBI Taxonomy" id="105482"/>
    <lineage>
        <taxon>Eukaryota</taxon>
        <taxon>Fungi</taxon>
        <taxon>Dikarya</taxon>
        <taxon>Ascomycota</taxon>
        <taxon>Pezizomycotina</taxon>
        <taxon>Sordariomycetes</taxon>
        <taxon>Sordariomycetidae</taxon>
        <taxon>Diaporthales</taxon>
        <taxon>Diaporthaceae</taxon>
        <taxon>Diaporthe</taxon>
        <taxon>Diaporthe eres species complex</taxon>
    </lineage>
</organism>
<dbReference type="InterPro" id="IPR018870">
    <property type="entry name" value="Tti2"/>
</dbReference>
<keyword evidence="4" id="KW-1185">Reference proteome</keyword>
<feature type="region of interest" description="Disordered" evidence="2">
    <location>
        <begin position="205"/>
        <end position="228"/>
    </location>
</feature>
<comment type="caution">
    <text evidence="3">The sequence shown here is derived from an EMBL/GenBank/DDBJ whole genome shotgun (WGS) entry which is preliminary data.</text>
</comment>
<gene>
    <name evidence="3" type="ORF">FJTKL_10548</name>
</gene>
<protein>
    <submittedName>
        <fullName evidence="3">Uncharacterized protein</fullName>
    </submittedName>
</protein>